<evidence type="ECO:0000256" key="1">
    <source>
        <dbReference type="SAM" id="MobiDB-lite"/>
    </source>
</evidence>
<dbReference type="OrthoDB" id="3785839at2759"/>
<feature type="region of interest" description="Disordered" evidence="1">
    <location>
        <begin position="1"/>
        <end position="90"/>
    </location>
</feature>
<feature type="compositionally biased region" description="Polar residues" evidence="1">
    <location>
        <begin position="202"/>
        <end position="222"/>
    </location>
</feature>
<feature type="compositionally biased region" description="Low complexity" evidence="1">
    <location>
        <begin position="266"/>
        <end position="278"/>
    </location>
</feature>
<dbReference type="EMBL" id="SWKU01000040">
    <property type="protein sequence ID" value="KAF2994477.1"/>
    <property type="molecule type" value="Genomic_DNA"/>
</dbReference>
<feature type="compositionally biased region" description="Polar residues" evidence="1">
    <location>
        <begin position="438"/>
        <end position="447"/>
    </location>
</feature>
<feature type="compositionally biased region" description="Polar residues" evidence="1">
    <location>
        <begin position="326"/>
        <end position="335"/>
    </location>
</feature>
<feature type="compositionally biased region" description="Polar residues" evidence="1">
    <location>
        <begin position="242"/>
        <end position="265"/>
    </location>
</feature>
<accession>A0A9P4W3W2</accession>
<sequence>MVTSNERVRDAHHRLRYATEELGVNTEPPPAPYSAQGLGVNAGAPSRRPSAPAESCIAWQRSLQVQPPDQSDNNRLIPKDGLISPSEVNNDTFTVQPWEIDKSLSRPQRLQQHPLTPPIHNGMQLLQPQINGRRQSYPYYYPPLLQQGAANYRINGLPRDHPKFLSITRPLVEAVETDDFLKFALLGDTGGSTGEQGLGPPQHQSQQIADHPSSNNLPASQAQPPPRDPTAPRTLAGAVRPSLQNGAVPRTSSSRQPLRSSHVAPSSSQDRSQSQLSQGPAVQQWDLRDIVRSNRSASSVSQQNSHNDAKRQAREELRKNIISAVGANQGSPSTTHKGRRSRPRLLESLVQSAASGTEIPPVPTEPRRSSQQPTAIVTRVGTSQATLHQEPANPLEALLQSQPQSIEKLWGGLLRRQTIAAGMAETQTTAAKPKRPATSFTQNTSTPPKRRKIATNQIAELLRKSSIDERQADFPGAGIDDGLPNTDSNHPDPQVLRSDSTWIPVDIHHELKRISLIDSISESPHHDNDHKPSDSPLAARATVKCGTSRPDLLHAHSFGQGDTAKEPIVSINPSPDEIAQALPSKYVDWKWSVYHYKVSEIAGYAHAERWIEALFESNLVSEFNTRHFTHVSQGFIQDGDHHSILVLHNAANPFEYDPAPTSTITIGVYGYHWYEHSEIRWTTLASDQRALLTRCVGVGLIALKHKWSFDSSKAAEKRFHRAYWLAANRLKLGGLLNRRESDDKPHDLIVDKSTEDPDKDWSVHEEDLMSSWDATEEQAMAAWEEVQAEVEALGDEIDAREFGWPNVVTRHKEF</sequence>
<feature type="compositionally biased region" description="Low complexity" evidence="1">
    <location>
        <begin position="44"/>
        <end position="53"/>
    </location>
</feature>
<gene>
    <name evidence="2" type="ORF">E8E13_000786</name>
</gene>
<evidence type="ECO:0000313" key="2">
    <source>
        <dbReference type="EMBL" id="KAF2994477.1"/>
    </source>
</evidence>
<feature type="compositionally biased region" description="Polar residues" evidence="1">
    <location>
        <begin position="105"/>
        <end position="114"/>
    </location>
</feature>
<feature type="region of interest" description="Disordered" evidence="1">
    <location>
        <begin position="103"/>
        <end position="122"/>
    </location>
</feature>
<proteinExistence type="predicted"/>
<name>A0A9P4W3W2_CURKU</name>
<evidence type="ECO:0000313" key="3">
    <source>
        <dbReference type="Proteomes" id="UP000801428"/>
    </source>
</evidence>
<feature type="region of interest" description="Disordered" evidence="1">
    <location>
        <begin position="426"/>
        <end position="450"/>
    </location>
</feature>
<feature type="compositionally biased region" description="Polar residues" evidence="1">
    <location>
        <begin position="61"/>
        <end position="74"/>
    </location>
</feature>
<comment type="caution">
    <text evidence="2">The sequence shown here is derived from an EMBL/GenBank/DDBJ whole genome shotgun (WGS) entry which is preliminary data.</text>
</comment>
<feature type="compositionally biased region" description="Basic and acidic residues" evidence="1">
    <location>
        <begin position="307"/>
        <end position="319"/>
    </location>
</feature>
<feature type="compositionally biased region" description="Polar residues" evidence="1">
    <location>
        <begin position="293"/>
        <end position="306"/>
    </location>
</feature>
<dbReference type="AlphaFoldDB" id="A0A9P4W3W2"/>
<feature type="region of interest" description="Disordered" evidence="1">
    <location>
        <begin position="468"/>
        <end position="494"/>
    </location>
</feature>
<feature type="region of interest" description="Disordered" evidence="1">
    <location>
        <begin position="191"/>
        <end position="375"/>
    </location>
</feature>
<dbReference type="Proteomes" id="UP000801428">
    <property type="component" value="Unassembled WGS sequence"/>
</dbReference>
<organism evidence="2 3">
    <name type="scientific">Curvularia kusanoi</name>
    <name type="common">Cochliobolus kusanoi</name>
    <dbReference type="NCBI Taxonomy" id="90978"/>
    <lineage>
        <taxon>Eukaryota</taxon>
        <taxon>Fungi</taxon>
        <taxon>Dikarya</taxon>
        <taxon>Ascomycota</taxon>
        <taxon>Pezizomycotina</taxon>
        <taxon>Dothideomycetes</taxon>
        <taxon>Pleosporomycetidae</taxon>
        <taxon>Pleosporales</taxon>
        <taxon>Pleosporineae</taxon>
        <taxon>Pleosporaceae</taxon>
        <taxon>Curvularia</taxon>
    </lineage>
</organism>
<reference evidence="2" key="1">
    <citation type="submission" date="2019-04" db="EMBL/GenBank/DDBJ databases">
        <title>Sequencing of skin fungus with MAO and IRED activity.</title>
        <authorList>
            <person name="Marsaioli A.J."/>
            <person name="Bonatto J.M.C."/>
            <person name="Reis Junior O."/>
        </authorList>
    </citation>
    <scope>NUCLEOTIDE SEQUENCE</scope>
    <source>
        <strain evidence="2">30M1</strain>
    </source>
</reference>
<keyword evidence="3" id="KW-1185">Reference proteome</keyword>
<protein>
    <submittedName>
        <fullName evidence="2">Uncharacterized protein</fullName>
    </submittedName>
</protein>